<dbReference type="Pfam" id="PF23622">
    <property type="entry name" value="LRR_At1g61320_AtMIF1"/>
    <property type="match status" value="1"/>
</dbReference>
<dbReference type="OMA" id="WCHAIEP"/>
<dbReference type="InterPro" id="IPR036047">
    <property type="entry name" value="F-box-like_dom_sf"/>
</dbReference>
<dbReference type="PANTHER" id="PTHR34145">
    <property type="entry name" value="OS02G0105600 PROTEIN"/>
    <property type="match status" value="1"/>
</dbReference>
<dbReference type="AlphaFoldDB" id="A0A0E0PQF5"/>
<dbReference type="Gramene" id="ORUFI05G25510.1">
    <property type="protein sequence ID" value="ORUFI05G25510.1"/>
    <property type="gene ID" value="ORUFI05G25510"/>
</dbReference>
<evidence type="ECO:0000259" key="1">
    <source>
        <dbReference type="Pfam" id="PF23622"/>
    </source>
</evidence>
<dbReference type="STRING" id="4529.A0A0E0PQF5"/>
<sequence length="568" mass="63882">MLNYVVLLKLAAPRRALPLTPEQDRERARRIGVIWSPRARAPPCWFRNRRGAERAAGKKRGGEAAAAAHVDAAGADAATSADESVASLAKRNGSPCQQGDDYQGVKTMRNPWAFFPEDIWYHIHSLLPLQDAARTACVSQIFLRSWRCRPNLIFSAKTLGLNDNWLERNKVIGELNGKVDHIMKTTPTFGLRSYNLVDACYLDCWLQIAVTPAIEELILLLFPEDKANYYDFPFSLLFNRGGSSIKHLYLSYCVFRPTGGLNCLRSLFLYEVRITGHELGCLFSNSFVLEQLELTDCKELSYLKIPCLLQRLSKLAMYGWEASQVMEIKAPNLLNFHYEGNLARLSDGGLPYVKNLTIASIRWHNAIYYACANLPSIVPTIETLTVFSVSEIINTPIAPLRFLHLKHLTVFLHTVPRVVSPTYDYLSLAYFLDASPALETFTLKVSQTRMEHDVISEDSSHLRQMPGHHHDTIKNVKIMVELTCHILENATSLEGLTLDTIFDGNNNPADRLSVHEVGRCGRIHSPMVMEAKNALLAIERYIVGKVPSTVKLDVLKPCSWCHTNSSVE</sequence>
<feature type="domain" description="At1g61320/AtMIF1 LRR" evidence="1">
    <location>
        <begin position="195"/>
        <end position="559"/>
    </location>
</feature>
<keyword evidence="3" id="KW-1185">Reference proteome</keyword>
<reference evidence="3" key="1">
    <citation type="submission" date="2013-06" db="EMBL/GenBank/DDBJ databases">
        <authorList>
            <person name="Zhao Q."/>
        </authorList>
    </citation>
    <scope>NUCLEOTIDE SEQUENCE</scope>
    <source>
        <strain evidence="3">cv. W1943</strain>
    </source>
</reference>
<reference evidence="2" key="2">
    <citation type="submission" date="2015-06" db="UniProtKB">
        <authorList>
            <consortium name="EnsemblPlants"/>
        </authorList>
    </citation>
    <scope>IDENTIFICATION</scope>
</reference>
<dbReference type="PANTHER" id="PTHR34145:SF41">
    <property type="entry name" value="OS02G0729251 PROTEIN"/>
    <property type="match status" value="1"/>
</dbReference>
<proteinExistence type="predicted"/>
<dbReference type="SUPFAM" id="SSF52047">
    <property type="entry name" value="RNI-like"/>
    <property type="match status" value="1"/>
</dbReference>
<dbReference type="Proteomes" id="UP000008022">
    <property type="component" value="Unassembled WGS sequence"/>
</dbReference>
<dbReference type="eggNOG" id="ENOG502RYMX">
    <property type="taxonomic scope" value="Eukaryota"/>
</dbReference>
<dbReference type="HOGENOM" id="CLU_010721_4_2_1"/>
<dbReference type="Gene3D" id="3.80.10.10">
    <property type="entry name" value="Ribonuclease Inhibitor"/>
    <property type="match status" value="1"/>
</dbReference>
<protein>
    <recommendedName>
        <fullName evidence="1">At1g61320/AtMIF1 LRR domain-containing protein</fullName>
    </recommendedName>
</protein>
<dbReference type="EnsemblPlants" id="ORUFI05G25510.1">
    <property type="protein sequence ID" value="ORUFI05G25510.1"/>
    <property type="gene ID" value="ORUFI05G25510"/>
</dbReference>
<evidence type="ECO:0000313" key="2">
    <source>
        <dbReference type="EnsemblPlants" id="ORUFI05G25510.1"/>
    </source>
</evidence>
<dbReference type="InterPro" id="IPR055357">
    <property type="entry name" value="LRR_At1g61320_AtMIF1"/>
</dbReference>
<accession>A0A0E0PQF5</accession>
<dbReference type="SUPFAM" id="SSF81383">
    <property type="entry name" value="F-box domain"/>
    <property type="match status" value="1"/>
</dbReference>
<organism evidence="2 3">
    <name type="scientific">Oryza rufipogon</name>
    <name type="common">Brownbeard rice</name>
    <name type="synonym">Asian wild rice</name>
    <dbReference type="NCBI Taxonomy" id="4529"/>
    <lineage>
        <taxon>Eukaryota</taxon>
        <taxon>Viridiplantae</taxon>
        <taxon>Streptophyta</taxon>
        <taxon>Embryophyta</taxon>
        <taxon>Tracheophyta</taxon>
        <taxon>Spermatophyta</taxon>
        <taxon>Magnoliopsida</taxon>
        <taxon>Liliopsida</taxon>
        <taxon>Poales</taxon>
        <taxon>Poaceae</taxon>
        <taxon>BOP clade</taxon>
        <taxon>Oryzoideae</taxon>
        <taxon>Oryzeae</taxon>
        <taxon>Oryzinae</taxon>
        <taxon>Oryza</taxon>
    </lineage>
</organism>
<name>A0A0E0PQF5_ORYRU</name>
<evidence type="ECO:0000313" key="3">
    <source>
        <dbReference type="Proteomes" id="UP000008022"/>
    </source>
</evidence>
<dbReference type="InterPro" id="IPR032675">
    <property type="entry name" value="LRR_dom_sf"/>
</dbReference>
<dbReference type="InterPro" id="IPR053772">
    <property type="entry name" value="At1g61320/At1g61330-like"/>
</dbReference>